<sequence>MNMLTKPVAVGMAALGFMGASATSQAAEWEWKVAPYLWAASIGTDLETDRFPSVSNRDSFSDIIDKIDGAFQMHAEGQGERFGVFGDYTFLGLGDSKNFDRFGTRSQLDSQLLELAAVWNPADGRYSGLDVFAGLRYIDVDLDVKFEPDDPLLPTVERNVNDSYADFMVGLRYTWNLSDRWALTMRGDGSFGDTEGTWNASAIAQYRVKWGSWAFGYRYLSVEVESGPTSTDITMSGPAVGFAFTF</sequence>
<keyword evidence="3" id="KW-1185">Reference proteome</keyword>
<organism evidence="2 3">
    <name type="scientific">Lysobacter niastensis</name>
    <dbReference type="NCBI Taxonomy" id="380629"/>
    <lineage>
        <taxon>Bacteria</taxon>
        <taxon>Pseudomonadati</taxon>
        <taxon>Pseudomonadota</taxon>
        <taxon>Gammaproteobacteria</taxon>
        <taxon>Lysobacterales</taxon>
        <taxon>Lysobacteraceae</taxon>
        <taxon>Lysobacter</taxon>
    </lineage>
</organism>
<reference evidence="2 3" key="1">
    <citation type="submission" date="2023-07" db="EMBL/GenBank/DDBJ databases">
        <title>Sorghum-associated microbial communities from plants grown in Nebraska, USA.</title>
        <authorList>
            <person name="Schachtman D."/>
        </authorList>
    </citation>
    <scope>NUCLEOTIDE SEQUENCE [LARGE SCALE GENOMIC DNA]</scope>
    <source>
        <strain evidence="2 3">BE198</strain>
    </source>
</reference>
<proteinExistence type="predicted"/>
<accession>A0ABU1WE50</accession>
<evidence type="ECO:0008006" key="4">
    <source>
        <dbReference type="Google" id="ProtNLM"/>
    </source>
</evidence>
<feature type="signal peptide" evidence="1">
    <location>
        <begin position="1"/>
        <end position="26"/>
    </location>
</feature>
<keyword evidence="1" id="KW-0732">Signal</keyword>
<gene>
    <name evidence="2" type="ORF">J2X06_002878</name>
</gene>
<comment type="caution">
    <text evidence="2">The sequence shown here is derived from an EMBL/GenBank/DDBJ whole genome shotgun (WGS) entry which is preliminary data.</text>
</comment>
<dbReference type="EMBL" id="JAVDVY010000002">
    <property type="protein sequence ID" value="MDR7135669.1"/>
    <property type="molecule type" value="Genomic_DNA"/>
</dbReference>
<dbReference type="RefSeq" id="WP_310063486.1">
    <property type="nucleotide sequence ID" value="NZ_JAVDVY010000002.1"/>
</dbReference>
<name>A0ABU1WE50_9GAMM</name>
<feature type="chain" id="PRO_5046353343" description="Outer membrane protein beta-barrel domain-containing protein" evidence="1">
    <location>
        <begin position="27"/>
        <end position="246"/>
    </location>
</feature>
<protein>
    <recommendedName>
        <fullName evidence="4">Outer membrane protein beta-barrel domain-containing protein</fullName>
    </recommendedName>
</protein>
<evidence type="ECO:0000313" key="2">
    <source>
        <dbReference type="EMBL" id="MDR7135669.1"/>
    </source>
</evidence>
<evidence type="ECO:0000256" key="1">
    <source>
        <dbReference type="SAM" id="SignalP"/>
    </source>
</evidence>
<dbReference type="Proteomes" id="UP001251524">
    <property type="component" value="Unassembled WGS sequence"/>
</dbReference>
<evidence type="ECO:0000313" key="3">
    <source>
        <dbReference type="Proteomes" id="UP001251524"/>
    </source>
</evidence>